<sequence length="115" mass="13614">MALSFNESDLLILITNLHTILLRWYSNRSLLSTISPKFLTLSIFLREFRYISIPICNQTLQFCKYAKVLCVYRRLHTLIANKYLLNSKLRRKLCESLLISVLNYCNLLYVYTAKK</sequence>
<dbReference type="EMBL" id="CAKOFQ010007554">
    <property type="protein sequence ID" value="CAH2003745.1"/>
    <property type="molecule type" value="Genomic_DNA"/>
</dbReference>
<dbReference type="Proteomes" id="UP001152888">
    <property type="component" value="Unassembled WGS sequence"/>
</dbReference>
<comment type="caution">
    <text evidence="1">The sequence shown here is derived from an EMBL/GenBank/DDBJ whole genome shotgun (WGS) entry which is preliminary data.</text>
</comment>
<protein>
    <submittedName>
        <fullName evidence="1">Uncharacterized protein</fullName>
    </submittedName>
</protein>
<evidence type="ECO:0000313" key="1">
    <source>
        <dbReference type="EMBL" id="CAH2003745.1"/>
    </source>
</evidence>
<keyword evidence="2" id="KW-1185">Reference proteome</keyword>
<dbReference type="OrthoDB" id="5953030at2759"/>
<organism evidence="1 2">
    <name type="scientific">Acanthoscelides obtectus</name>
    <name type="common">Bean weevil</name>
    <name type="synonym">Bruchus obtectus</name>
    <dbReference type="NCBI Taxonomy" id="200917"/>
    <lineage>
        <taxon>Eukaryota</taxon>
        <taxon>Metazoa</taxon>
        <taxon>Ecdysozoa</taxon>
        <taxon>Arthropoda</taxon>
        <taxon>Hexapoda</taxon>
        <taxon>Insecta</taxon>
        <taxon>Pterygota</taxon>
        <taxon>Neoptera</taxon>
        <taxon>Endopterygota</taxon>
        <taxon>Coleoptera</taxon>
        <taxon>Polyphaga</taxon>
        <taxon>Cucujiformia</taxon>
        <taxon>Chrysomeloidea</taxon>
        <taxon>Chrysomelidae</taxon>
        <taxon>Bruchinae</taxon>
        <taxon>Bruchini</taxon>
        <taxon>Acanthoscelides</taxon>
    </lineage>
</organism>
<proteinExistence type="predicted"/>
<reference evidence="1" key="1">
    <citation type="submission" date="2022-03" db="EMBL/GenBank/DDBJ databases">
        <authorList>
            <person name="Sayadi A."/>
        </authorList>
    </citation>
    <scope>NUCLEOTIDE SEQUENCE</scope>
</reference>
<accession>A0A9P0M159</accession>
<gene>
    <name evidence="1" type="ORF">ACAOBT_LOCUS27597</name>
</gene>
<dbReference type="AlphaFoldDB" id="A0A9P0M159"/>
<name>A0A9P0M159_ACAOB</name>
<evidence type="ECO:0000313" key="2">
    <source>
        <dbReference type="Proteomes" id="UP001152888"/>
    </source>
</evidence>